<protein>
    <submittedName>
        <fullName evidence="1">Uncharacterized protein</fullName>
    </submittedName>
</protein>
<dbReference type="Proteomes" id="UP000006327">
    <property type="component" value="Unassembled WGS sequence"/>
</dbReference>
<evidence type="ECO:0000313" key="2">
    <source>
        <dbReference type="Proteomes" id="UP000006327"/>
    </source>
</evidence>
<accession>K6XZP5</accession>
<name>K6XZP5_9ALTE</name>
<keyword evidence="2" id="KW-1185">Reference proteome</keyword>
<gene>
    <name evidence="1" type="ORF">GARC_0154</name>
</gene>
<organism evidence="1 2">
    <name type="scientific">Paraglaciecola arctica BSs20135</name>
    <dbReference type="NCBI Taxonomy" id="493475"/>
    <lineage>
        <taxon>Bacteria</taxon>
        <taxon>Pseudomonadati</taxon>
        <taxon>Pseudomonadota</taxon>
        <taxon>Gammaproteobacteria</taxon>
        <taxon>Alteromonadales</taxon>
        <taxon>Alteromonadaceae</taxon>
        <taxon>Paraglaciecola</taxon>
    </lineage>
</organism>
<sequence length="49" mass="5742">MYWQPQHKIFKARFCYRPDGFCLESRAAAAFESVTSFQQPKEVTKEIIG</sequence>
<evidence type="ECO:0000313" key="1">
    <source>
        <dbReference type="EMBL" id="GAC17136.1"/>
    </source>
</evidence>
<proteinExistence type="predicted"/>
<reference evidence="1 2" key="1">
    <citation type="journal article" date="2017" name="Antonie Van Leeuwenhoek">
        <title>Rhizobium rhizosphaerae sp. nov., a novel species isolated from rice rhizosphere.</title>
        <authorList>
            <person name="Zhao J.J."/>
            <person name="Zhang J."/>
            <person name="Zhang R.J."/>
            <person name="Zhang C.W."/>
            <person name="Yin H.Q."/>
            <person name="Zhang X.X."/>
        </authorList>
    </citation>
    <scope>NUCLEOTIDE SEQUENCE [LARGE SCALE GENOMIC DNA]</scope>
    <source>
        <strain evidence="1 2">BSs20135</strain>
    </source>
</reference>
<comment type="caution">
    <text evidence="1">The sequence shown here is derived from an EMBL/GenBank/DDBJ whole genome shotgun (WGS) entry which is preliminary data.</text>
</comment>
<dbReference type="EMBL" id="BAEO01000004">
    <property type="protein sequence ID" value="GAC17136.1"/>
    <property type="molecule type" value="Genomic_DNA"/>
</dbReference>
<dbReference type="AlphaFoldDB" id="K6XZP5"/>